<proteinExistence type="predicted"/>
<feature type="signal peptide" evidence="3">
    <location>
        <begin position="1"/>
        <end position="22"/>
    </location>
</feature>
<evidence type="ECO:0000256" key="3">
    <source>
        <dbReference type="SAM" id="SignalP"/>
    </source>
</evidence>
<gene>
    <name evidence="4" type="ORF">SCHPADRAFT_381645</name>
</gene>
<evidence type="ECO:0000313" key="5">
    <source>
        <dbReference type="Proteomes" id="UP000053477"/>
    </source>
</evidence>
<feature type="chain" id="PRO_5005202008" evidence="3">
    <location>
        <begin position="23"/>
        <end position="383"/>
    </location>
</feature>
<keyword evidence="5" id="KW-1185">Reference proteome</keyword>
<feature type="compositionally biased region" description="Low complexity" evidence="1">
    <location>
        <begin position="255"/>
        <end position="272"/>
    </location>
</feature>
<feature type="compositionally biased region" description="Polar residues" evidence="1">
    <location>
        <begin position="222"/>
        <end position="242"/>
    </location>
</feature>
<evidence type="ECO:0000256" key="1">
    <source>
        <dbReference type="SAM" id="MobiDB-lite"/>
    </source>
</evidence>
<feature type="compositionally biased region" description="Low complexity" evidence="1">
    <location>
        <begin position="195"/>
        <end position="211"/>
    </location>
</feature>
<dbReference type="OrthoDB" id="2758521at2759"/>
<dbReference type="Proteomes" id="UP000053477">
    <property type="component" value="Unassembled WGS sequence"/>
</dbReference>
<keyword evidence="2" id="KW-0812">Transmembrane</keyword>
<accession>A0A0H2RUE9</accession>
<keyword evidence="2" id="KW-1133">Transmembrane helix</keyword>
<feature type="region of interest" description="Disordered" evidence="1">
    <location>
        <begin position="255"/>
        <end position="275"/>
    </location>
</feature>
<organism evidence="4 5">
    <name type="scientific">Schizopora paradoxa</name>
    <dbReference type="NCBI Taxonomy" id="27342"/>
    <lineage>
        <taxon>Eukaryota</taxon>
        <taxon>Fungi</taxon>
        <taxon>Dikarya</taxon>
        <taxon>Basidiomycota</taxon>
        <taxon>Agaricomycotina</taxon>
        <taxon>Agaricomycetes</taxon>
        <taxon>Hymenochaetales</taxon>
        <taxon>Schizoporaceae</taxon>
        <taxon>Schizopora</taxon>
    </lineage>
</organism>
<feature type="region of interest" description="Disordered" evidence="1">
    <location>
        <begin position="361"/>
        <end position="383"/>
    </location>
</feature>
<dbReference type="EMBL" id="KQ085965">
    <property type="protein sequence ID" value="KLO13078.1"/>
    <property type="molecule type" value="Genomic_DNA"/>
</dbReference>
<dbReference type="AlphaFoldDB" id="A0A0H2RUE9"/>
<keyword evidence="2" id="KW-0472">Membrane</keyword>
<feature type="region of interest" description="Disordered" evidence="1">
    <location>
        <begin position="195"/>
        <end position="242"/>
    </location>
</feature>
<reference evidence="4 5" key="1">
    <citation type="submission" date="2015-04" db="EMBL/GenBank/DDBJ databases">
        <title>Complete genome sequence of Schizopora paradoxa KUC8140, a cosmopolitan wood degrader in East Asia.</title>
        <authorList>
            <consortium name="DOE Joint Genome Institute"/>
            <person name="Min B."/>
            <person name="Park H."/>
            <person name="Jang Y."/>
            <person name="Kim J.-J."/>
            <person name="Kim K.H."/>
            <person name="Pangilinan J."/>
            <person name="Lipzen A."/>
            <person name="Riley R."/>
            <person name="Grigoriev I.V."/>
            <person name="Spatafora J.W."/>
            <person name="Choi I.-G."/>
        </authorList>
    </citation>
    <scope>NUCLEOTIDE SEQUENCE [LARGE SCALE GENOMIC DNA]</scope>
    <source>
        <strain evidence="4 5">KUC8140</strain>
    </source>
</reference>
<evidence type="ECO:0000313" key="4">
    <source>
        <dbReference type="EMBL" id="KLO13078.1"/>
    </source>
</evidence>
<evidence type="ECO:0000256" key="2">
    <source>
        <dbReference type="SAM" id="Phobius"/>
    </source>
</evidence>
<feature type="transmembrane region" description="Helical" evidence="2">
    <location>
        <begin position="280"/>
        <end position="301"/>
    </location>
</feature>
<dbReference type="InParanoid" id="A0A0H2RUE9"/>
<sequence length="383" mass="40763">MLITWAFLLFLLFSNAPRAIHSSSTLVNVSIDDSSSDPLTGARISYGSVGNATSDLGWNVGQECTICLAQPDPSQAFDRTWHDTSTGANGVNKPFATALFTGVAVYVVGIIVSSTPAVNTALNNTMIFFQVDGTDQGSFLYFATLATEVVYSYNVTFFSMEGLSDGPHNITMICGNGIPILSLCLIDRVIYTSTSPLDSSDSSSSFASSSSKPKEVGPPTIVTMTTRPPSTSINVTSAPTSSTWSAQSANSIISLAPSSPSPSTSVPDSDPSARNSRKSVAAATISLTLLAALLVGLFFAWRRRNRRKKSSLHQDVRTRTDIPFATVYSDPIEHVVGIISNSDPNQELPSYTDIAGSTVQQGRFPVSRSSRPKSAEALARSEF</sequence>
<keyword evidence="3" id="KW-0732">Signal</keyword>
<protein>
    <submittedName>
        <fullName evidence="4">Uncharacterized protein</fullName>
    </submittedName>
</protein>
<name>A0A0H2RUE9_9AGAM</name>
<dbReference type="STRING" id="27342.A0A0H2RUE9"/>